<dbReference type="Gene3D" id="1.10.540.10">
    <property type="entry name" value="Acyl-CoA dehydrogenase/oxidase, N-terminal domain"/>
    <property type="match status" value="1"/>
</dbReference>
<dbReference type="Gene3D" id="2.40.110.10">
    <property type="entry name" value="Butyryl-CoA Dehydrogenase, subunit A, domain 2"/>
    <property type="match status" value="1"/>
</dbReference>
<feature type="domain" description="Acyl-CoA dehydrogenase/oxidase N-terminal" evidence="9">
    <location>
        <begin position="6"/>
        <end position="118"/>
    </location>
</feature>
<keyword evidence="11" id="KW-1185">Reference proteome</keyword>
<evidence type="ECO:0000313" key="10">
    <source>
        <dbReference type="EMBL" id="UZP73563.1"/>
    </source>
</evidence>
<evidence type="ECO:0000256" key="1">
    <source>
        <dbReference type="ARBA" id="ARBA00001974"/>
    </source>
</evidence>
<name>A0ABY6Q5J3_9GAMM</name>
<dbReference type="InterPro" id="IPR009100">
    <property type="entry name" value="AcylCoA_DH/oxidase_NM_dom_sf"/>
</dbReference>
<reference evidence="10 11" key="1">
    <citation type="submission" date="2019-02" db="EMBL/GenBank/DDBJ databases">
        <title>Halieaceae_genomes.</title>
        <authorList>
            <person name="Li S.-H."/>
        </authorList>
    </citation>
    <scope>NUCLEOTIDE SEQUENCE [LARGE SCALE GENOMIC DNA]</scope>
    <source>
        <strain evidence="10 11">JH123</strain>
    </source>
</reference>
<evidence type="ECO:0000256" key="5">
    <source>
        <dbReference type="ARBA" id="ARBA00023002"/>
    </source>
</evidence>
<dbReference type="InterPro" id="IPR009075">
    <property type="entry name" value="AcylCo_DH/oxidase_C"/>
</dbReference>
<keyword evidence="3 6" id="KW-0285">Flavoprotein</keyword>
<feature type="domain" description="Acyl-CoA dehydrogenase/oxidase C-terminal" evidence="7">
    <location>
        <begin position="230"/>
        <end position="357"/>
    </location>
</feature>
<gene>
    <name evidence="10" type="ORF">E0F26_01925</name>
</gene>
<dbReference type="Pfam" id="PF00441">
    <property type="entry name" value="Acyl-CoA_dh_1"/>
    <property type="match status" value="1"/>
</dbReference>
<keyword evidence="4 6" id="KW-0274">FAD</keyword>
<dbReference type="CDD" id="cd00567">
    <property type="entry name" value="ACAD"/>
    <property type="match status" value="1"/>
</dbReference>
<dbReference type="SUPFAM" id="SSF56645">
    <property type="entry name" value="Acyl-CoA dehydrogenase NM domain-like"/>
    <property type="match status" value="1"/>
</dbReference>
<keyword evidence="5 6" id="KW-0560">Oxidoreductase</keyword>
<dbReference type="InterPro" id="IPR036250">
    <property type="entry name" value="AcylCo_DH-like_C"/>
</dbReference>
<accession>A0ABY6Q5J3</accession>
<comment type="cofactor">
    <cofactor evidence="1 6">
        <name>FAD</name>
        <dbReference type="ChEBI" id="CHEBI:57692"/>
    </cofactor>
</comment>
<evidence type="ECO:0000256" key="6">
    <source>
        <dbReference type="RuleBase" id="RU362125"/>
    </source>
</evidence>
<dbReference type="Proteomes" id="UP001317963">
    <property type="component" value="Chromosome"/>
</dbReference>
<evidence type="ECO:0000259" key="8">
    <source>
        <dbReference type="Pfam" id="PF02770"/>
    </source>
</evidence>
<feature type="domain" description="Acyl-CoA oxidase/dehydrogenase middle" evidence="8">
    <location>
        <begin position="124"/>
        <end position="193"/>
    </location>
</feature>
<dbReference type="EMBL" id="CP036501">
    <property type="protein sequence ID" value="UZP73563.1"/>
    <property type="molecule type" value="Genomic_DNA"/>
</dbReference>
<dbReference type="PANTHER" id="PTHR43884">
    <property type="entry name" value="ACYL-COA DEHYDROGENASE"/>
    <property type="match status" value="1"/>
</dbReference>
<evidence type="ECO:0000256" key="3">
    <source>
        <dbReference type="ARBA" id="ARBA00022630"/>
    </source>
</evidence>
<organism evidence="10 11">
    <name type="scientific">Candidatus Paraluminiphilus aquimaris</name>
    <dbReference type="NCBI Taxonomy" id="2518994"/>
    <lineage>
        <taxon>Bacteria</taxon>
        <taxon>Pseudomonadati</taxon>
        <taxon>Pseudomonadota</taxon>
        <taxon>Gammaproteobacteria</taxon>
        <taxon>Cellvibrionales</taxon>
        <taxon>Halieaceae</taxon>
        <taxon>Candidatus Paraluminiphilus</taxon>
    </lineage>
</organism>
<comment type="similarity">
    <text evidence="2 6">Belongs to the acyl-CoA dehydrogenase family.</text>
</comment>
<evidence type="ECO:0000313" key="11">
    <source>
        <dbReference type="Proteomes" id="UP001317963"/>
    </source>
</evidence>
<dbReference type="PANTHER" id="PTHR43884:SF20">
    <property type="entry name" value="ACYL-COA DEHYDROGENASE FADE28"/>
    <property type="match status" value="1"/>
</dbReference>
<proteinExistence type="inferred from homology"/>
<evidence type="ECO:0000256" key="2">
    <source>
        <dbReference type="ARBA" id="ARBA00009347"/>
    </source>
</evidence>
<evidence type="ECO:0000256" key="4">
    <source>
        <dbReference type="ARBA" id="ARBA00022827"/>
    </source>
</evidence>
<protein>
    <submittedName>
        <fullName evidence="10">Acyl-CoA dehydrogenase</fullName>
    </submittedName>
</protein>
<evidence type="ECO:0000259" key="9">
    <source>
        <dbReference type="Pfam" id="PF02771"/>
    </source>
</evidence>
<dbReference type="InterPro" id="IPR037069">
    <property type="entry name" value="AcylCoA_DH/ox_N_sf"/>
</dbReference>
<dbReference type="InterPro" id="IPR046373">
    <property type="entry name" value="Acyl-CoA_Oxase/DH_mid-dom_sf"/>
</dbReference>
<dbReference type="InterPro" id="IPR013786">
    <property type="entry name" value="AcylCoA_DH/ox_N"/>
</dbReference>
<dbReference type="InterPro" id="IPR006091">
    <property type="entry name" value="Acyl-CoA_Oxase/DH_mid-dom"/>
</dbReference>
<dbReference type="Gene3D" id="1.20.140.10">
    <property type="entry name" value="Butyryl-CoA Dehydrogenase, subunit A, domain 3"/>
    <property type="match status" value="1"/>
</dbReference>
<dbReference type="Pfam" id="PF02771">
    <property type="entry name" value="Acyl-CoA_dh_N"/>
    <property type="match status" value="1"/>
</dbReference>
<dbReference type="SUPFAM" id="SSF47203">
    <property type="entry name" value="Acyl-CoA dehydrogenase C-terminal domain-like"/>
    <property type="match status" value="1"/>
</dbReference>
<sequence>MVMILSEEQQLLKDSAKLLLSENAPISALRAMRDSGEDHMPELWSKMSEAGWPGIVIPDAYSGLEFGYVGAGVVLEEMGRTLALSPFLSSAVVAASLINQLGSEQQKEKYLPGIASGELTAVLAADETGFFDLDDISTSATSTDNGYTLSGNKRGVIDGHNADLLLVVTNGEEGMSVFAIEKDTAGVSCETRLIVDSQRAADISLEAVAVTKEALLGSLGDASSALEFTIDVAAACSAAEMLGISIETFERTVGYLKEREQFGNKIGTFQGLQHRAAQLFAEIEVSKSAVLAALQALDENSEKRSVLASMAKAKCAKVVRNATEEGVQMHGGIGMTDEFDIGFFMKRAAVCRQAYGDYHFHANRFAELRGY</sequence>
<dbReference type="Pfam" id="PF02770">
    <property type="entry name" value="Acyl-CoA_dh_M"/>
    <property type="match status" value="1"/>
</dbReference>
<evidence type="ECO:0000259" key="7">
    <source>
        <dbReference type="Pfam" id="PF00441"/>
    </source>
</evidence>